<name>A0A8J4RF82_9ROSI</name>
<dbReference type="InterPro" id="IPR002156">
    <property type="entry name" value="RNaseH_domain"/>
</dbReference>
<dbReference type="Proteomes" id="UP000737018">
    <property type="component" value="Unassembled WGS sequence"/>
</dbReference>
<proteinExistence type="predicted"/>
<feature type="domain" description="RNase H type-1" evidence="1">
    <location>
        <begin position="85"/>
        <end position="186"/>
    </location>
</feature>
<evidence type="ECO:0000313" key="2">
    <source>
        <dbReference type="EMBL" id="KAF3963379.1"/>
    </source>
</evidence>
<dbReference type="Gene3D" id="3.30.420.10">
    <property type="entry name" value="Ribonuclease H-like superfamily/Ribonuclease H"/>
    <property type="match status" value="1"/>
</dbReference>
<evidence type="ECO:0000259" key="1">
    <source>
        <dbReference type="Pfam" id="PF13456"/>
    </source>
</evidence>
<reference evidence="2" key="1">
    <citation type="submission" date="2020-03" db="EMBL/GenBank/DDBJ databases">
        <title>Castanea mollissima Vanexum genome sequencing.</title>
        <authorList>
            <person name="Staton M."/>
        </authorList>
    </citation>
    <scope>NUCLEOTIDE SEQUENCE</scope>
    <source>
        <tissue evidence="2">Leaf</tissue>
    </source>
</reference>
<gene>
    <name evidence="2" type="ORF">CMV_012218</name>
</gene>
<keyword evidence="3" id="KW-1185">Reference proteome</keyword>
<dbReference type="InterPro" id="IPR036397">
    <property type="entry name" value="RNaseH_sf"/>
</dbReference>
<dbReference type="OrthoDB" id="999038at2759"/>
<dbReference type="EMBL" id="JRKL02001552">
    <property type="protein sequence ID" value="KAF3963379.1"/>
    <property type="molecule type" value="Genomic_DNA"/>
</dbReference>
<dbReference type="PANTHER" id="PTHR47723">
    <property type="entry name" value="OS05G0353850 PROTEIN"/>
    <property type="match status" value="1"/>
</dbReference>
<accession>A0A8J4RF82</accession>
<dbReference type="GO" id="GO:0003676">
    <property type="term" value="F:nucleic acid binding"/>
    <property type="evidence" value="ECO:0007669"/>
    <property type="project" value="InterPro"/>
</dbReference>
<dbReference type="Pfam" id="PF13456">
    <property type="entry name" value="RVT_3"/>
    <property type="match status" value="1"/>
</dbReference>
<dbReference type="AlphaFoldDB" id="A0A8J4RF82"/>
<dbReference type="PANTHER" id="PTHR47723:SF19">
    <property type="entry name" value="POLYNUCLEOTIDYL TRANSFERASE, RIBONUCLEASE H-LIKE SUPERFAMILY PROTEIN"/>
    <property type="match status" value="1"/>
</dbReference>
<dbReference type="SUPFAM" id="SSF53098">
    <property type="entry name" value="Ribonuclease H-like"/>
    <property type="match status" value="1"/>
</dbReference>
<organism evidence="2 3">
    <name type="scientific">Castanea mollissima</name>
    <name type="common">Chinese chestnut</name>
    <dbReference type="NCBI Taxonomy" id="60419"/>
    <lineage>
        <taxon>Eukaryota</taxon>
        <taxon>Viridiplantae</taxon>
        <taxon>Streptophyta</taxon>
        <taxon>Embryophyta</taxon>
        <taxon>Tracheophyta</taxon>
        <taxon>Spermatophyta</taxon>
        <taxon>Magnoliopsida</taxon>
        <taxon>eudicotyledons</taxon>
        <taxon>Gunneridae</taxon>
        <taxon>Pentapetalae</taxon>
        <taxon>rosids</taxon>
        <taxon>fabids</taxon>
        <taxon>Fagales</taxon>
        <taxon>Fagaceae</taxon>
        <taxon>Castanea</taxon>
    </lineage>
</organism>
<dbReference type="InterPro" id="IPR012337">
    <property type="entry name" value="RNaseH-like_sf"/>
</dbReference>
<protein>
    <recommendedName>
        <fullName evidence="1">RNase H type-1 domain-containing protein</fullName>
    </recommendedName>
</protein>
<evidence type="ECO:0000313" key="3">
    <source>
        <dbReference type="Proteomes" id="UP000737018"/>
    </source>
</evidence>
<comment type="caution">
    <text evidence="2">The sequence shown here is derived from an EMBL/GenBank/DDBJ whole genome shotgun (WGS) entry which is preliminary data.</text>
</comment>
<dbReference type="InterPro" id="IPR053151">
    <property type="entry name" value="RNase_H-like"/>
</dbReference>
<sequence length="188" mass="20595">MTPHIGHSHPSDHISLKIAHTLEAIWFLRNEVFHNNVQEANLAKIISSLEVRVAEAVGDVGCKEVSNCERQLCWKKPPPGFIKLNVDSAVSQVSTSIAVMARNEAGGIVKALARTLPKCEPIVAEAAAIVWALNLAMEEKFQDIVIEGDAKLCFDAINGDVQNCHWNAKTLLDNAVELKAYFANCCFC</sequence>
<dbReference type="GO" id="GO:0004523">
    <property type="term" value="F:RNA-DNA hybrid ribonuclease activity"/>
    <property type="evidence" value="ECO:0007669"/>
    <property type="project" value="InterPro"/>
</dbReference>